<comment type="cofactor">
    <cofactor evidence="5">
        <name>pyridoxal 5'-phosphate</name>
        <dbReference type="ChEBI" id="CHEBI:597326"/>
    </cofactor>
    <text evidence="5">Binds 1 pyridoxal phosphate per subunit.</text>
</comment>
<dbReference type="PIRSF" id="PIRSF000521">
    <property type="entry name" value="Transaminase_4ab_Lys_Orn"/>
    <property type="match status" value="1"/>
</dbReference>
<keyword evidence="5" id="KW-0963">Cytoplasm</keyword>
<dbReference type="CDD" id="cd00610">
    <property type="entry name" value="OAT_like"/>
    <property type="match status" value="1"/>
</dbReference>
<dbReference type="SUPFAM" id="SSF53383">
    <property type="entry name" value="PLP-dependent transferases"/>
    <property type="match status" value="1"/>
</dbReference>
<evidence type="ECO:0000313" key="7">
    <source>
        <dbReference type="Proteomes" id="UP001236663"/>
    </source>
</evidence>
<feature type="modified residue" description="N6-(pyridoxal phosphate)lysine" evidence="5">
    <location>
        <position position="251"/>
    </location>
</feature>
<evidence type="ECO:0000256" key="2">
    <source>
        <dbReference type="ARBA" id="ARBA00022605"/>
    </source>
</evidence>
<feature type="binding site" evidence="5">
    <location>
        <position position="280"/>
    </location>
    <ligand>
        <name>pyridoxal 5'-phosphate</name>
        <dbReference type="ChEBI" id="CHEBI:597326"/>
    </ligand>
</feature>
<dbReference type="InterPro" id="IPR015421">
    <property type="entry name" value="PyrdxlP-dep_Trfase_major"/>
</dbReference>
<comment type="miscellaneous">
    <text evidence="5">May also have succinyldiaminopimelate aminotransferase activity, thus carrying out the corresponding step in lysine biosynthesis.</text>
</comment>
<comment type="similarity">
    <text evidence="5">Belongs to the class-III pyridoxal-phosphate-dependent aminotransferase family. ArgD subfamily.</text>
</comment>
<keyword evidence="7" id="KW-1185">Reference proteome</keyword>
<dbReference type="Gene3D" id="3.40.640.10">
    <property type="entry name" value="Type I PLP-dependent aspartate aminotransferase-like (Major domain)"/>
    <property type="match status" value="1"/>
</dbReference>
<comment type="pathway">
    <text evidence="5">Amino-acid biosynthesis; L-arginine biosynthesis; N(2)-acetyl-L-ornithine from L-glutamate: step 4/4.</text>
</comment>
<comment type="caution">
    <text evidence="6">The sequence shown here is derived from an EMBL/GenBank/DDBJ whole genome shotgun (WGS) entry which is preliminary data.</text>
</comment>
<comment type="catalytic activity">
    <reaction evidence="5">
        <text>N(2)-acetyl-L-ornithine + 2-oxoglutarate = N-acetyl-L-glutamate 5-semialdehyde + L-glutamate</text>
        <dbReference type="Rhea" id="RHEA:18049"/>
        <dbReference type="ChEBI" id="CHEBI:16810"/>
        <dbReference type="ChEBI" id="CHEBI:29123"/>
        <dbReference type="ChEBI" id="CHEBI:29985"/>
        <dbReference type="ChEBI" id="CHEBI:57805"/>
        <dbReference type="EC" id="2.6.1.11"/>
    </reaction>
</comment>
<dbReference type="Gene3D" id="3.90.1150.10">
    <property type="entry name" value="Aspartate Aminotransferase, domain 1"/>
    <property type="match status" value="1"/>
</dbReference>
<reference evidence="7" key="1">
    <citation type="journal article" date="2019" name="Int. J. Syst. Evol. Microbiol.">
        <title>The Global Catalogue of Microorganisms (GCM) 10K type strain sequencing project: providing services to taxonomists for standard genome sequencing and annotation.</title>
        <authorList>
            <consortium name="The Broad Institute Genomics Platform"/>
            <consortium name="The Broad Institute Genome Sequencing Center for Infectious Disease"/>
            <person name="Wu L."/>
            <person name="Ma J."/>
        </authorList>
    </citation>
    <scope>NUCLEOTIDE SEQUENCE [LARGE SCALE GENOMIC DNA]</scope>
    <source>
        <strain evidence="7">CECT 7706</strain>
    </source>
</reference>
<organism evidence="6 7">
    <name type="scientific">Cyclobacterium jeungdonense</name>
    <dbReference type="NCBI Taxonomy" id="708087"/>
    <lineage>
        <taxon>Bacteria</taxon>
        <taxon>Pseudomonadati</taxon>
        <taxon>Bacteroidota</taxon>
        <taxon>Cytophagia</taxon>
        <taxon>Cytophagales</taxon>
        <taxon>Cyclobacteriaceae</taxon>
        <taxon>Cyclobacterium</taxon>
    </lineage>
</organism>
<dbReference type="PANTHER" id="PTHR11986">
    <property type="entry name" value="AMINOTRANSFERASE CLASS III"/>
    <property type="match status" value="1"/>
</dbReference>
<dbReference type="NCBIfam" id="TIGR00707">
    <property type="entry name" value="argD"/>
    <property type="match status" value="1"/>
</dbReference>
<dbReference type="NCBIfam" id="NF002874">
    <property type="entry name" value="PRK03244.1"/>
    <property type="match status" value="1"/>
</dbReference>
<comment type="subcellular location">
    <subcellularLocation>
        <location evidence="5">Cytoplasm</location>
    </subcellularLocation>
</comment>
<dbReference type="InterPro" id="IPR050103">
    <property type="entry name" value="Class-III_PLP-dep_AT"/>
</dbReference>
<keyword evidence="2 5" id="KW-0028">Amino-acid biosynthesis</keyword>
<keyword evidence="3 5" id="KW-0808">Transferase</keyword>
<evidence type="ECO:0000256" key="5">
    <source>
        <dbReference type="HAMAP-Rule" id="MF_01107"/>
    </source>
</evidence>
<evidence type="ECO:0000256" key="3">
    <source>
        <dbReference type="ARBA" id="ARBA00022679"/>
    </source>
</evidence>
<evidence type="ECO:0000313" key="6">
    <source>
        <dbReference type="EMBL" id="MDN3690440.1"/>
    </source>
</evidence>
<dbReference type="EC" id="2.6.1.11" evidence="5"/>
<evidence type="ECO:0000256" key="1">
    <source>
        <dbReference type="ARBA" id="ARBA00022576"/>
    </source>
</evidence>
<feature type="binding site" evidence="5">
    <location>
        <position position="279"/>
    </location>
    <ligand>
        <name>N(2)-acetyl-L-ornithine</name>
        <dbReference type="ChEBI" id="CHEBI:57805"/>
    </ligand>
</feature>
<keyword evidence="5" id="KW-0055">Arginine biosynthesis</keyword>
<protein>
    <recommendedName>
        <fullName evidence="5">Acetylornithine aminotransferase</fullName>
        <shortName evidence="5">ACOAT</shortName>
        <ecNumber evidence="5">2.6.1.11</ecNumber>
    </recommendedName>
</protein>
<feature type="binding site" evidence="5">
    <location>
        <position position="141"/>
    </location>
    <ligand>
        <name>N(2)-acetyl-L-ornithine</name>
        <dbReference type="ChEBI" id="CHEBI:57805"/>
    </ligand>
</feature>
<proteinExistence type="inferred from homology"/>
<feature type="binding site" evidence="5">
    <location>
        <begin position="222"/>
        <end position="225"/>
    </location>
    <ligand>
        <name>pyridoxal 5'-phosphate</name>
        <dbReference type="ChEBI" id="CHEBI:597326"/>
    </ligand>
</feature>
<gene>
    <name evidence="5" type="primary">argD</name>
    <name evidence="6" type="ORF">QWZ15_21650</name>
</gene>
<keyword evidence="1 5" id="KW-0032">Aminotransferase</keyword>
<accession>A0ABT8CD26</accession>
<dbReference type="HAMAP" id="MF_01107">
    <property type="entry name" value="ArgD_aminotrans_3"/>
    <property type="match status" value="1"/>
</dbReference>
<dbReference type="PANTHER" id="PTHR11986:SF79">
    <property type="entry name" value="ACETYLORNITHINE AMINOTRANSFERASE, MITOCHONDRIAL"/>
    <property type="match status" value="1"/>
</dbReference>
<dbReference type="InterPro" id="IPR005814">
    <property type="entry name" value="Aminotrans_3"/>
</dbReference>
<dbReference type="NCBIfam" id="NF002325">
    <property type="entry name" value="PRK01278.1"/>
    <property type="match status" value="1"/>
</dbReference>
<feature type="binding site" evidence="5">
    <location>
        <begin position="107"/>
        <end position="108"/>
    </location>
    <ligand>
        <name>pyridoxal 5'-phosphate</name>
        <dbReference type="ChEBI" id="CHEBI:597326"/>
    </ligand>
</feature>
<dbReference type="InterPro" id="IPR004636">
    <property type="entry name" value="AcOrn/SuccOrn_fam"/>
</dbReference>
<dbReference type="InterPro" id="IPR015422">
    <property type="entry name" value="PyrdxlP-dep_Trfase_small"/>
</dbReference>
<dbReference type="Proteomes" id="UP001236663">
    <property type="component" value="Unassembled WGS sequence"/>
</dbReference>
<dbReference type="EMBL" id="JAUFQS010000047">
    <property type="protein sequence ID" value="MDN3690440.1"/>
    <property type="molecule type" value="Genomic_DNA"/>
</dbReference>
<keyword evidence="4 5" id="KW-0663">Pyridoxal phosphate</keyword>
<evidence type="ECO:0000256" key="4">
    <source>
        <dbReference type="ARBA" id="ARBA00022898"/>
    </source>
</evidence>
<feature type="binding site" evidence="5">
    <location>
        <position position="138"/>
    </location>
    <ligand>
        <name>pyridoxal 5'-phosphate</name>
        <dbReference type="ChEBI" id="CHEBI:597326"/>
    </ligand>
</feature>
<name>A0ABT8CD26_9BACT</name>
<dbReference type="InterPro" id="IPR049704">
    <property type="entry name" value="Aminotrans_3_PPA_site"/>
</dbReference>
<dbReference type="GO" id="GO:0003992">
    <property type="term" value="F:N2-acetyl-L-ornithine:2-oxoglutarate 5-aminotransferase activity"/>
    <property type="evidence" value="ECO:0007669"/>
    <property type="project" value="UniProtKB-EC"/>
</dbReference>
<comment type="subunit">
    <text evidence="5">Homodimer.</text>
</comment>
<dbReference type="Pfam" id="PF00202">
    <property type="entry name" value="Aminotran_3"/>
    <property type="match status" value="1"/>
</dbReference>
<sequence length="399" mass="43362">MQISNEYLYEEDKKYYLPTFKRFPLALIKGKGSRVWDADGNEYIDMLAGIAVNNVGHCHPKVVRAIQDQAAELIHISNFFVSPPQVALSKLLVDLSRLEHVFLSNSGAESVEGAIKIARKYASKHGRGGDIISMKNSFHGRTLATIATGQKKYQKGFAPIPTGFVQVDFNDIQALEAAITMDTAAVILEPVQGEGGIIPAQKEYLQAVRKLCDEKDVLLIFDEIQCGIGRTGHFFAKDHYGVQPDIMTLAKGLGGGTPIGAFLCNKKVGEAIDFGDHGTTFGGNPLTSAAALATIKAIMDENLIQAAHDKGNWLMGIIRSWAKEHPMIQEVRGLGLMIGIQLDRPAAPLVKALMDQGVIANATAESVLRLVPPLNIPEEDLVKVLDKLKAIISSIEKNE</sequence>
<dbReference type="InterPro" id="IPR015424">
    <property type="entry name" value="PyrdxlP-dep_Trfase"/>
</dbReference>
<dbReference type="PROSITE" id="PS00600">
    <property type="entry name" value="AA_TRANSFER_CLASS_3"/>
    <property type="match status" value="1"/>
</dbReference>
<dbReference type="RefSeq" id="WP_163383074.1">
    <property type="nucleotide sequence ID" value="NZ_JAUFQS010000047.1"/>
</dbReference>